<evidence type="ECO:0000256" key="24">
    <source>
        <dbReference type="ARBA" id="ARBA00023242"/>
    </source>
</evidence>
<dbReference type="GO" id="GO:0006281">
    <property type="term" value="P:DNA repair"/>
    <property type="evidence" value="ECO:0007669"/>
    <property type="project" value="UniProtKB-KW"/>
</dbReference>
<accession>A0A0N9H5S0</accession>
<feature type="domain" description="Ig-like" evidence="32">
    <location>
        <begin position="234"/>
        <end position="316"/>
    </location>
</feature>
<feature type="transmembrane region" description="Helical" evidence="30">
    <location>
        <begin position="340"/>
        <end position="362"/>
    </location>
</feature>
<evidence type="ECO:0000256" key="8">
    <source>
        <dbReference type="ARBA" id="ARBA00022705"/>
    </source>
</evidence>
<protein>
    <recommendedName>
        <fullName evidence="27">Advanced glycosylation end product-specific receptor</fullName>
    </recommendedName>
    <alternativeName>
        <fullName evidence="28">Receptor for advanced glycosylation end products</fullName>
    </alternativeName>
</protein>
<evidence type="ECO:0000256" key="3">
    <source>
        <dbReference type="ARBA" id="ARBA00004251"/>
    </source>
</evidence>
<evidence type="ECO:0000256" key="19">
    <source>
        <dbReference type="ARBA" id="ARBA00023157"/>
    </source>
</evidence>
<keyword evidence="12" id="KW-0227">DNA damage</keyword>
<feature type="domain" description="Ig-like" evidence="32">
    <location>
        <begin position="2"/>
        <end position="109"/>
    </location>
</feature>
<evidence type="ECO:0000256" key="12">
    <source>
        <dbReference type="ARBA" id="ARBA00022763"/>
    </source>
</evidence>
<keyword evidence="5" id="KW-1003">Cell membrane</keyword>
<dbReference type="Gene3D" id="2.60.40.10">
    <property type="entry name" value="Immunoglobulins"/>
    <property type="match status" value="3"/>
</dbReference>
<feature type="chain" id="PRO_5006035174" description="Advanced glycosylation end product-specific receptor" evidence="31">
    <location>
        <begin position="24"/>
        <end position="403"/>
    </location>
</feature>
<feature type="signal peptide" evidence="31">
    <location>
        <begin position="1"/>
        <end position="23"/>
    </location>
</feature>
<dbReference type="InterPro" id="IPR003006">
    <property type="entry name" value="Ig/MHC_CS"/>
</dbReference>
<dbReference type="GO" id="GO:0010628">
    <property type="term" value="P:positive regulation of gene expression"/>
    <property type="evidence" value="ECO:0007669"/>
    <property type="project" value="UniProtKB-ARBA"/>
</dbReference>
<reference evidence="33" key="1">
    <citation type="journal article" date="2015" name="Int. J. Immunogenet.">
        <title>Adaptive evolution of the MHC class III-encoded receptor RAGE in primates and murine rodents.</title>
        <authorList>
            <person name="Wu X."/>
            <person name="Wu J."/>
            <person name="Thompson C.W."/>
            <person name="Li Y."/>
        </authorList>
    </citation>
    <scope>NUCLEOTIDE SEQUENCE</scope>
</reference>
<organism evidence="33">
    <name type="scientific">Maxomys whiteheadi</name>
    <name type="common">Whitehead's spiny rat</name>
    <dbReference type="NCBI Taxonomy" id="69127"/>
    <lineage>
        <taxon>Eukaryota</taxon>
        <taxon>Metazoa</taxon>
        <taxon>Chordata</taxon>
        <taxon>Craniata</taxon>
        <taxon>Vertebrata</taxon>
        <taxon>Euteleostomi</taxon>
        <taxon>Mammalia</taxon>
        <taxon>Eutheria</taxon>
        <taxon>Euarchontoglires</taxon>
        <taxon>Glires</taxon>
        <taxon>Rodentia</taxon>
        <taxon>Myomorpha</taxon>
        <taxon>Muroidea</taxon>
        <taxon>Muridae</taxon>
        <taxon>Murinae</taxon>
        <taxon>Maxomys</taxon>
    </lineage>
</organism>
<keyword evidence="11" id="KW-0967">Endosome</keyword>
<keyword evidence="7 30" id="KW-0812">Transmembrane</keyword>
<keyword evidence="26" id="KW-0393">Immunoglobulin domain</keyword>
<evidence type="ECO:0000256" key="21">
    <source>
        <dbReference type="ARBA" id="ARBA00023180"/>
    </source>
</evidence>
<evidence type="ECO:0000256" key="18">
    <source>
        <dbReference type="ARBA" id="ARBA00023136"/>
    </source>
</evidence>
<dbReference type="GO" id="GO:0005634">
    <property type="term" value="C:nucleus"/>
    <property type="evidence" value="ECO:0007669"/>
    <property type="project" value="UniProtKB-SubCell"/>
</dbReference>
<dbReference type="GO" id="GO:0005055">
    <property type="term" value="F:laminin receptor activity"/>
    <property type="evidence" value="ECO:0007669"/>
    <property type="project" value="TreeGrafter"/>
</dbReference>
<dbReference type="GO" id="GO:0030155">
    <property type="term" value="P:regulation of cell adhesion"/>
    <property type="evidence" value="ECO:0007669"/>
    <property type="project" value="UniProtKB-ARBA"/>
</dbReference>
<proteinExistence type="predicted"/>
<evidence type="ECO:0000256" key="4">
    <source>
        <dbReference type="ARBA" id="ARBA00004412"/>
    </source>
</evidence>
<keyword evidence="13" id="KW-0832">Ubl conjugation</keyword>
<evidence type="ECO:0000256" key="1">
    <source>
        <dbReference type="ARBA" id="ARBA00004123"/>
    </source>
</evidence>
<keyword evidence="20" id="KW-0675">Receptor</keyword>
<dbReference type="InterPro" id="IPR013162">
    <property type="entry name" value="CD80_C2-set"/>
</dbReference>
<dbReference type="Pfam" id="PF13895">
    <property type="entry name" value="Ig_2"/>
    <property type="match status" value="2"/>
</dbReference>
<dbReference type="FunFam" id="2.60.40.10:FF:000969">
    <property type="entry name" value="Advanced glycosylation end product-specific receptor"/>
    <property type="match status" value="1"/>
</dbReference>
<evidence type="ECO:0000256" key="27">
    <source>
        <dbReference type="ARBA" id="ARBA00068291"/>
    </source>
</evidence>
<dbReference type="GO" id="GO:0045597">
    <property type="term" value="P:positive regulation of cell differentiation"/>
    <property type="evidence" value="ECO:0007669"/>
    <property type="project" value="UniProtKB-ARBA"/>
</dbReference>
<comment type="subcellular location">
    <subcellularLocation>
        <location evidence="3">Cell membrane</location>
        <topology evidence="3">Single-pass type I membrane protein</topology>
    </subcellularLocation>
    <subcellularLocation>
        <location evidence="2">Cell projection</location>
        <location evidence="2">Phagocytic cup</location>
    </subcellularLocation>
    <subcellularLocation>
        <location evidence="4">Early endosome</location>
    </subcellularLocation>
    <subcellularLocation>
        <location evidence="1">Nucleus</location>
    </subcellularLocation>
</comment>
<evidence type="ECO:0000256" key="10">
    <source>
        <dbReference type="ARBA" id="ARBA00022737"/>
    </source>
</evidence>
<dbReference type="InterPro" id="IPR036179">
    <property type="entry name" value="Ig-like_dom_sf"/>
</dbReference>
<evidence type="ECO:0000256" key="28">
    <source>
        <dbReference type="ARBA" id="ARBA00076420"/>
    </source>
</evidence>
<dbReference type="CDD" id="cd00096">
    <property type="entry name" value="Ig"/>
    <property type="match status" value="1"/>
</dbReference>
<keyword evidence="17" id="KW-0238">DNA-binding</keyword>
<keyword evidence="8" id="KW-0235">DNA replication</keyword>
<dbReference type="GO" id="GO:0006954">
    <property type="term" value="P:inflammatory response"/>
    <property type="evidence" value="ECO:0007669"/>
    <property type="project" value="UniProtKB-KW"/>
</dbReference>
<feature type="compositionally biased region" description="Acidic residues" evidence="29">
    <location>
        <begin position="377"/>
        <end position="395"/>
    </location>
</feature>
<dbReference type="GO" id="GO:0003723">
    <property type="term" value="F:RNA binding"/>
    <property type="evidence" value="ECO:0007669"/>
    <property type="project" value="UniProtKB-KW"/>
</dbReference>
<keyword evidence="15" id="KW-0581">Phagocytosis</keyword>
<dbReference type="GO" id="GO:0001891">
    <property type="term" value="C:phagocytic cup"/>
    <property type="evidence" value="ECO:0007669"/>
    <property type="project" value="UniProtKB-SubCell"/>
</dbReference>
<evidence type="ECO:0000256" key="31">
    <source>
        <dbReference type="SAM" id="SignalP"/>
    </source>
</evidence>
<dbReference type="GO" id="GO:0009890">
    <property type="term" value="P:negative regulation of biosynthetic process"/>
    <property type="evidence" value="ECO:0007669"/>
    <property type="project" value="UniProtKB-ARBA"/>
</dbReference>
<evidence type="ECO:0000259" key="32">
    <source>
        <dbReference type="PROSITE" id="PS50835"/>
    </source>
</evidence>
<dbReference type="GO" id="GO:0050727">
    <property type="term" value="P:regulation of inflammatory response"/>
    <property type="evidence" value="ECO:0007669"/>
    <property type="project" value="TreeGrafter"/>
</dbReference>
<dbReference type="InterPro" id="IPR003599">
    <property type="entry name" value="Ig_sub"/>
</dbReference>
<evidence type="ECO:0000256" key="26">
    <source>
        <dbReference type="ARBA" id="ARBA00023319"/>
    </source>
</evidence>
<keyword evidence="21" id="KW-0325">Glycoprotein</keyword>
<evidence type="ECO:0000256" key="7">
    <source>
        <dbReference type="ARBA" id="ARBA00022692"/>
    </source>
</evidence>
<dbReference type="AlphaFoldDB" id="A0A0N9H5S0"/>
<feature type="region of interest" description="Disordered" evidence="29">
    <location>
        <begin position="366"/>
        <end position="403"/>
    </location>
</feature>
<dbReference type="GO" id="GO:0005769">
    <property type="term" value="C:early endosome"/>
    <property type="evidence" value="ECO:0007669"/>
    <property type="project" value="UniProtKB-SubCell"/>
</dbReference>
<evidence type="ECO:0000256" key="6">
    <source>
        <dbReference type="ARBA" id="ARBA00022553"/>
    </source>
</evidence>
<dbReference type="EMBL" id="KT211353">
    <property type="protein sequence ID" value="ALF95225.1"/>
    <property type="molecule type" value="Genomic_DNA"/>
</dbReference>
<keyword evidence="19" id="KW-1015">Disulfide bond</keyword>
<dbReference type="PANTHER" id="PTHR11973:SF20">
    <property type="entry name" value="ADVANCED GLYCOSYLATION END PRODUCT-SPECIFIC RECEPTOR"/>
    <property type="match status" value="1"/>
</dbReference>
<dbReference type="GO" id="GO:0044548">
    <property type="term" value="F:S100 protein binding"/>
    <property type="evidence" value="ECO:0007669"/>
    <property type="project" value="UniProtKB-ARBA"/>
</dbReference>
<keyword evidence="25" id="KW-0966">Cell projection</keyword>
<dbReference type="SMART" id="SM00409">
    <property type="entry name" value="IG"/>
    <property type="match status" value="2"/>
</dbReference>
<evidence type="ECO:0000256" key="23">
    <source>
        <dbReference type="ARBA" id="ARBA00023204"/>
    </source>
</evidence>
<dbReference type="GO" id="GO:0006909">
    <property type="term" value="P:phagocytosis"/>
    <property type="evidence" value="ECO:0007669"/>
    <property type="project" value="UniProtKB-KW"/>
</dbReference>
<evidence type="ECO:0000256" key="13">
    <source>
        <dbReference type="ARBA" id="ARBA00022843"/>
    </source>
</evidence>
<dbReference type="GO" id="GO:0007166">
    <property type="term" value="P:cell surface receptor signaling pathway"/>
    <property type="evidence" value="ECO:0007669"/>
    <property type="project" value="UniProtKB-ARBA"/>
</dbReference>
<dbReference type="GO" id="GO:0009986">
    <property type="term" value="C:cell surface"/>
    <property type="evidence" value="ECO:0007669"/>
    <property type="project" value="UniProtKB-ARBA"/>
</dbReference>
<dbReference type="GO" id="GO:0051240">
    <property type="term" value="P:positive regulation of multicellular organismal process"/>
    <property type="evidence" value="ECO:0007669"/>
    <property type="project" value="UniProtKB-ARBA"/>
</dbReference>
<keyword evidence="14" id="KW-0694">RNA-binding</keyword>
<dbReference type="InterPro" id="IPR051116">
    <property type="entry name" value="Surface_Rcpt/Adhesion_Mol"/>
</dbReference>
<keyword evidence="23" id="KW-0234">DNA repair</keyword>
<sequence length="403" mass="42350">MPAGTAAGAWVLVLALWGAIAGGQNITARIGEPLVLSCKGAPKKPPQQLEWKLNTGRTEAWKVLSPHGGPWDSVARILPNGSLLLPAIGIVDEGTFQCQATNRHGKEVKSNYRVRVYQIPGKPEIVDPASELTASVPNKVGTCVSKGSYPAGTLSWHLDGKPLIPDGKGTTVKEETRRHPETGLFTLRSELTVTPAQGGTSHPTFSCSFSLGLPRRRPLNTAPIQPRVREPVPPEGIQLLVEPEGGTVAPGGTVTLTCAISAQPPPQIHWIKDGAPLPLAPSPVLLLPEVGHEDEGIYSCVATHPSHGPQESPPVSIRVTEIGDEGPAAGSVGGSGLGTLALALGILGGLGIAALLIGAILWRKRQPRREERKAPESQEDEEERAELNQSEEAETPENGAGGP</sequence>
<dbReference type="GO" id="GO:0071333">
    <property type="term" value="P:cellular response to glucose stimulus"/>
    <property type="evidence" value="ECO:0007669"/>
    <property type="project" value="UniProtKB-ARBA"/>
</dbReference>
<evidence type="ECO:0000256" key="15">
    <source>
        <dbReference type="ARBA" id="ARBA00022907"/>
    </source>
</evidence>
<dbReference type="InterPro" id="IPR013783">
    <property type="entry name" value="Ig-like_fold"/>
</dbReference>
<keyword evidence="9 31" id="KW-0732">Signal</keyword>
<dbReference type="GO" id="GO:0031175">
    <property type="term" value="P:neuron projection development"/>
    <property type="evidence" value="ECO:0007669"/>
    <property type="project" value="UniProtKB-ARBA"/>
</dbReference>
<keyword evidence="18 30" id="KW-0472">Membrane</keyword>
<dbReference type="GO" id="GO:0030335">
    <property type="term" value="P:positive regulation of cell migration"/>
    <property type="evidence" value="ECO:0007669"/>
    <property type="project" value="UniProtKB-ARBA"/>
</dbReference>
<evidence type="ECO:0000313" key="33">
    <source>
        <dbReference type="EMBL" id="ALF95225.1"/>
    </source>
</evidence>
<evidence type="ECO:0000256" key="29">
    <source>
        <dbReference type="SAM" id="MobiDB-lite"/>
    </source>
</evidence>
<gene>
    <name evidence="33" type="primary">AGER</name>
</gene>
<dbReference type="InterPro" id="IPR003598">
    <property type="entry name" value="Ig_sub2"/>
</dbReference>
<dbReference type="GO" id="GO:0038023">
    <property type="term" value="F:signaling receptor activity"/>
    <property type="evidence" value="ECO:0007669"/>
    <property type="project" value="TreeGrafter"/>
</dbReference>
<keyword evidence="24" id="KW-0539">Nucleus</keyword>
<evidence type="ECO:0000256" key="2">
    <source>
        <dbReference type="ARBA" id="ARBA00004231"/>
    </source>
</evidence>
<dbReference type="PANTHER" id="PTHR11973">
    <property type="entry name" value="CELL SURFACE GLYCOPROTEIN MUC18-RELATED"/>
    <property type="match status" value="1"/>
</dbReference>
<dbReference type="GO" id="GO:1900744">
    <property type="term" value="P:regulation of p38MAPK cascade"/>
    <property type="evidence" value="ECO:0007669"/>
    <property type="project" value="TreeGrafter"/>
</dbReference>
<evidence type="ECO:0000256" key="22">
    <source>
        <dbReference type="ARBA" id="ARBA00023198"/>
    </source>
</evidence>
<keyword evidence="16 30" id="KW-1133">Transmembrane helix</keyword>
<keyword evidence="6" id="KW-0597">Phosphoprotein</keyword>
<evidence type="ECO:0000256" key="25">
    <source>
        <dbReference type="ARBA" id="ARBA00023273"/>
    </source>
</evidence>
<evidence type="ECO:0000256" key="20">
    <source>
        <dbReference type="ARBA" id="ARBA00023170"/>
    </source>
</evidence>
<dbReference type="PROSITE" id="PS50835">
    <property type="entry name" value="IG_LIKE"/>
    <property type="match status" value="3"/>
</dbReference>
<dbReference type="GO" id="GO:0003677">
    <property type="term" value="F:DNA binding"/>
    <property type="evidence" value="ECO:0007669"/>
    <property type="project" value="UniProtKB-KW"/>
</dbReference>
<dbReference type="GO" id="GO:0006260">
    <property type="term" value="P:DNA replication"/>
    <property type="evidence" value="ECO:0007669"/>
    <property type="project" value="UniProtKB-KW"/>
</dbReference>
<evidence type="ECO:0000256" key="11">
    <source>
        <dbReference type="ARBA" id="ARBA00022753"/>
    </source>
</evidence>
<dbReference type="Pfam" id="PF08205">
    <property type="entry name" value="C2-set_2"/>
    <property type="match status" value="1"/>
</dbReference>
<keyword evidence="22" id="KW-0395">Inflammatory response</keyword>
<evidence type="ECO:0000256" key="16">
    <source>
        <dbReference type="ARBA" id="ARBA00022989"/>
    </source>
</evidence>
<dbReference type="SMART" id="SM00408">
    <property type="entry name" value="IGc2"/>
    <property type="match status" value="2"/>
</dbReference>
<name>A0A0N9H5S0_MAXWH</name>
<evidence type="ECO:0000256" key="17">
    <source>
        <dbReference type="ARBA" id="ARBA00023125"/>
    </source>
</evidence>
<dbReference type="InterPro" id="IPR007110">
    <property type="entry name" value="Ig-like_dom"/>
</dbReference>
<evidence type="ECO:0000256" key="30">
    <source>
        <dbReference type="SAM" id="Phobius"/>
    </source>
</evidence>
<keyword evidence="10" id="KW-0677">Repeat</keyword>
<dbReference type="GO" id="GO:0008284">
    <property type="term" value="P:positive regulation of cell population proliferation"/>
    <property type="evidence" value="ECO:0007669"/>
    <property type="project" value="UniProtKB-ARBA"/>
</dbReference>
<dbReference type="PROSITE" id="PS00290">
    <property type="entry name" value="IG_MHC"/>
    <property type="match status" value="1"/>
</dbReference>
<feature type="domain" description="Ig-like" evidence="32">
    <location>
        <begin position="123"/>
        <end position="220"/>
    </location>
</feature>
<dbReference type="SUPFAM" id="SSF48726">
    <property type="entry name" value="Immunoglobulin"/>
    <property type="match status" value="3"/>
</dbReference>
<evidence type="ECO:0000256" key="14">
    <source>
        <dbReference type="ARBA" id="ARBA00022884"/>
    </source>
</evidence>
<evidence type="ECO:0000256" key="5">
    <source>
        <dbReference type="ARBA" id="ARBA00022475"/>
    </source>
</evidence>
<evidence type="ECO:0000256" key="9">
    <source>
        <dbReference type="ARBA" id="ARBA00022729"/>
    </source>
</evidence>